<dbReference type="NCBIfam" id="TIGR00067">
    <property type="entry name" value="glut_race"/>
    <property type="match status" value="1"/>
</dbReference>
<reference evidence="8 9" key="1">
    <citation type="journal article" date="2016" name="Nat. Commun.">
        <title>Thousands of microbial genomes shed light on interconnected biogeochemical processes in an aquifer system.</title>
        <authorList>
            <person name="Anantharaman K."/>
            <person name="Brown C.T."/>
            <person name="Hug L.A."/>
            <person name="Sharon I."/>
            <person name="Castelle C.J."/>
            <person name="Probst A.J."/>
            <person name="Thomas B.C."/>
            <person name="Singh A."/>
            <person name="Wilkins M.J."/>
            <person name="Karaoz U."/>
            <person name="Brodie E.L."/>
            <person name="Williams K.H."/>
            <person name="Hubbard S.S."/>
            <person name="Banfield J.F."/>
        </authorList>
    </citation>
    <scope>NUCLEOTIDE SEQUENCE [LARGE SCALE GENOMIC DNA]</scope>
</reference>
<dbReference type="GO" id="GO:0009252">
    <property type="term" value="P:peptidoglycan biosynthetic process"/>
    <property type="evidence" value="ECO:0007669"/>
    <property type="project" value="UniProtKB-UniRule"/>
</dbReference>
<comment type="caution">
    <text evidence="8">The sequence shown here is derived from an EMBL/GenBank/DDBJ whole genome shotgun (WGS) entry which is preliminary data.</text>
</comment>
<dbReference type="InterPro" id="IPR018187">
    <property type="entry name" value="Asp/Glu_racemase_AS_1"/>
</dbReference>
<protein>
    <recommendedName>
        <fullName evidence="2 7">Glutamate racemase</fullName>
        <ecNumber evidence="2 7">5.1.1.3</ecNumber>
    </recommendedName>
</protein>
<keyword evidence="5" id="KW-0413">Isomerase</keyword>
<name>A0A1F5Q5C0_9BACT</name>
<evidence type="ECO:0000256" key="7">
    <source>
        <dbReference type="NCBIfam" id="TIGR00067"/>
    </source>
</evidence>
<evidence type="ECO:0000256" key="5">
    <source>
        <dbReference type="ARBA" id="ARBA00023235"/>
    </source>
</evidence>
<dbReference type="Proteomes" id="UP000177281">
    <property type="component" value="Unassembled WGS sequence"/>
</dbReference>
<dbReference type="GO" id="GO:0008360">
    <property type="term" value="P:regulation of cell shape"/>
    <property type="evidence" value="ECO:0007669"/>
    <property type="project" value="UniProtKB-KW"/>
</dbReference>
<comment type="catalytic activity">
    <reaction evidence="1">
        <text>L-glutamate = D-glutamate</text>
        <dbReference type="Rhea" id="RHEA:12813"/>
        <dbReference type="ChEBI" id="CHEBI:29985"/>
        <dbReference type="ChEBI" id="CHEBI:29986"/>
        <dbReference type="EC" id="5.1.1.3"/>
    </reaction>
</comment>
<dbReference type="PANTHER" id="PTHR21198:SF2">
    <property type="entry name" value="GLUTAMATE RACEMASE"/>
    <property type="match status" value="1"/>
</dbReference>
<dbReference type="GO" id="GO:0008881">
    <property type="term" value="F:glutamate racemase activity"/>
    <property type="evidence" value="ECO:0007669"/>
    <property type="project" value="UniProtKB-UniRule"/>
</dbReference>
<dbReference type="InterPro" id="IPR001920">
    <property type="entry name" value="Asp/Glu_race"/>
</dbReference>
<keyword evidence="3" id="KW-0133">Cell shape</keyword>
<evidence type="ECO:0000313" key="8">
    <source>
        <dbReference type="EMBL" id="OGE97353.1"/>
    </source>
</evidence>
<organism evidence="8 9">
    <name type="scientific">Candidatus Doudnabacteria bacterium RIFCSPLOWO2_01_FULL_44_21</name>
    <dbReference type="NCBI Taxonomy" id="1817841"/>
    <lineage>
        <taxon>Bacteria</taxon>
        <taxon>Candidatus Doudnaibacteriota</taxon>
    </lineage>
</organism>
<evidence type="ECO:0000313" key="9">
    <source>
        <dbReference type="Proteomes" id="UP000177281"/>
    </source>
</evidence>
<sequence>MKIGVFDSGLGGLYLLSSMVMSKDLSKYDYVYLGDTKNLPYGEKNQRQILELTSKGVDFLFRQGCQLVIVACNTSSAQALRKIQQNFLPKYYQDRRVLGVIRPTVELIKAGDTCVIATNATVKAKAYTRELRKLNSALKISEIPAPELVPLLETNQLAKLEKAVRKYSAIIENKKVKNLILGCTHYAIIGDKFAQSLGKGIKLISQDKVVPIKLLDYLNRHPKIDKKLTKKRQRKIYVTKLSLDFAKNARTWFGQKVKLELAKI</sequence>
<dbReference type="EMBL" id="MFFB01000001">
    <property type="protein sequence ID" value="OGE97353.1"/>
    <property type="molecule type" value="Genomic_DNA"/>
</dbReference>
<dbReference type="Pfam" id="PF01177">
    <property type="entry name" value="Asp_Glu_race"/>
    <property type="match status" value="1"/>
</dbReference>
<keyword evidence="4" id="KW-0573">Peptidoglycan synthesis</keyword>
<dbReference type="InterPro" id="IPR015942">
    <property type="entry name" value="Asp/Glu/hydantoin_racemase"/>
</dbReference>
<evidence type="ECO:0000256" key="4">
    <source>
        <dbReference type="ARBA" id="ARBA00022984"/>
    </source>
</evidence>
<dbReference type="Gene3D" id="3.40.50.1860">
    <property type="match status" value="2"/>
</dbReference>
<evidence type="ECO:0000256" key="2">
    <source>
        <dbReference type="ARBA" id="ARBA00013090"/>
    </source>
</evidence>
<dbReference type="PANTHER" id="PTHR21198">
    <property type="entry name" value="GLUTAMATE RACEMASE"/>
    <property type="match status" value="1"/>
</dbReference>
<dbReference type="SUPFAM" id="SSF53681">
    <property type="entry name" value="Aspartate/glutamate racemase"/>
    <property type="match status" value="2"/>
</dbReference>
<dbReference type="EC" id="5.1.1.3" evidence="2 7"/>
<dbReference type="PROSITE" id="PS00923">
    <property type="entry name" value="ASP_GLU_RACEMASE_1"/>
    <property type="match status" value="1"/>
</dbReference>
<gene>
    <name evidence="8" type="ORF">A3B10_02025</name>
</gene>
<dbReference type="STRING" id="1817841.A3B10_02025"/>
<keyword evidence="6" id="KW-0961">Cell wall biogenesis/degradation</keyword>
<accession>A0A1F5Q5C0</accession>
<dbReference type="AlphaFoldDB" id="A0A1F5Q5C0"/>
<dbReference type="InterPro" id="IPR004391">
    <property type="entry name" value="Glu_race"/>
</dbReference>
<evidence type="ECO:0000256" key="6">
    <source>
        <dbReference type="ARBA" id="ARBA00023316"/>
    </source>
</evidence>
<dbReference type="GO" id="GO:0071555">
    <property type="term" value="P:cell wall organization"/>
    <property type="evidence" value="ECO:0007669"/>
    <property type="project" value="UniProtKB-KW"/>
</dbReference>
<evidence type="ECO:0000256" key="3">
    <source>
        <dbReference type="ARBA" id="ARBA00022960"/>
    </source>
</evidence>
<proteinExistence type="predicted"/>
<evidence type="ECO:0000256" key="1">
    <source>
        <dbReference type="ARBA" id="ARBA00001602"/>
    </source>
</evidence>